<feature type="domain" description="Response regulatory" evidence="8">
    <location>
        <begin position="9"/>
        <end position="127"/>
    </location>
</feature>
<dbReference type="PANTHER" id="PTHR48111:SF1">
    <property type="entry name" value="TWO-COMPONENT RESPONSE REGULATOR ORR33"/>
    <property type="match status" value="1"/>
</dbReference>
<evidence type="ECO:0000256" key="4">
    <source>
        <dbReference type="ARBA" id="ARBA00023125"/>
    </source>
</evidence>
<evidence type="ECO:0000256" key="7">
    <source>
        <dbReference type="PROSITE-ProRule" id="PRU01091"/>
    </source>
</evidence>
<evidence type="ECO:0000256" key="1">
    <source>
        <dbReference type="ARBA" id="ARBA00022553"/>
    </source>
</evidence>
<dbReference type="Proteomes" id="UP000195781">
    <property type="component" value="Unassembled WGS sequence"/>
</dbReference>
<organism evidence="10 11">
    <name type="scientific">[Collinsella] massiliensis</name>
    <dbReference type="NCBI Taxonomy" id="1232426"/>
    <lineage>
        <taxon>Bacteria</taxon>
        <taxon>Bacillati</taxon>
        <taxon>Actinomycetota</taxon>
        <taxon>Coriobacteriia</taxon>
        <taxon>Coriobacteriales</taxon>
        <taxon>Coriobacteriaceae</taxon>
        <taxon>Enorma</taxon>
    </lineage>
</organism>
<dbReference type="Gene3D" id="3.40.50.2300">
    <property type="match status" value="1"/>
</dbReference>
<dbReference type="InterPro" id="IPR036388">
    <property type="entry name" value="WH-like_DNA-bd_sf"/>
</dbReference>
<feature type="modified residue" description="4-aspartylphosphate" evidence="6">
    <location>
        <position position="63"/>
    </location>
</feature>
<name>A0A1Y3XIM0_9ACTN</name>
<dbReference type="Gene3D" id="6.10.250.690">
    <property type="match status" value="1"/>
</dbReference>
<evidence type="ECO:0000259" key="8">
    <source>
        <dbReference type="PROSITE" id="PS50110"/>
    </source>
</evidence>
<dbReference type="GO" id="GO:0032993">
    <property type="term" value="C:protein-DNA complex"/>
    <property type="evidence" value="ECO:0007669"/>
    <property type="project" value="TreeGrafter"/>
</dbReference>
<evidence type="ECO:0000259" key="9">
    <source>
        <dbReference type="PROSITE" id="PS51755"/>
    </source>
</evidence>
<evidence type="ECO:0000256" key="5">
    <source>
        <dbReference type="ARBA" id="ARBA00023163"/>
    </source>
</evidence>
<feature type="DNA-binding region" description="OmpR/PhoB-type" evidence="7">
    <location>
        <begin position="140"/>
        <end position="256"/>
    </location>
</feature>
<dbReference type="InterPro" id="IPR001789">
    <property type="entry name" value="Sig_transdc_resp-reg_receiver"/>
</dbReference>
<keyword evidence="5" id="KW-0804">Transcription</keyword>
<gene>
    <name evidence="10" type="ORF">B5G02_09265</name>
</gene>
<dbReference type="OrthoDB" id="9775518at2"/>
<dbReference type="AlphaFoldDB" id="A0A1Y3XIM0"/>
<dbReference type="Gene3D" id="1.10.10.10">
    <property type="entry name" value="Winged helix-like DNA-binding domain superfamily/Winged helix DNA-binding domain"/>
    <property type="match status" value="1"/>
</dbReference>
<evidence type="ECO:0000256" key="6">
    <source>
        <dbReference type="PROSITE-ProRule" id="PRU00169"/>
    </source>
</evidence>
<evidence type="ECO:0000313" key="11">
    <source>
        <dbReference type="Proteomes" id="UP000195781"/>
    </source>
</evidence>
<reference evidence="11" key="1">
    <citation type="submission" date="2017-04" db="EMBL/GenBank/DDBJ databases">
        <title>Function of individual gut microbiota members based on whole genome sequencing of pure cultures obtained from chicken caecum.</title>
        <authorList>
            <person name="Medvecky M."/>
            <person name="Cejkova D."/>
            <person name="Polansky O."/>
            <person name="Karasova D."/>
            <person name="Kubasova T."/>
            <person name="Cizek A."/>
            <person name="Rychlik I."/>
        </authorList>
    </citation>
    <scope>NUCLEOTIDE SEQUENCE [LARGE SCALE GENOMIC DNA]</scope>
    <source>
        <strain evidence="11">An5</strain>
    </source>
</reference>
<dbReference type="RefSeq" id="WP_019239931.1">
    <property type="nucleotide sequence ID" value="NZ_CABKRW010000037.1"/>
</dbReference>
<dbReference type="InterPro" id="IPR011006">
    <property type="entry name" value="CheY-like_superfamily"/>
</dbReference>
<dbReference type="Pfam" id="PF00486">
    <property type="entry name" value="Trans_reg_C"/>
    <property type="match status" value="1"/>
</dbReference>
<dbReference type="InterPro" id="IPR039420">
    <property type="entry name" value="WalR-like"/>
</dbReference>
<proteinExistence type="predicted"/>
<keyword evidence="4 7" id="KW-0238">DNA-binding</keyword>
<evidence type="ECO:0000256" key="2">
    <source>
        <dbReference type="ARBA" id="ARBA00023012"/>
    </source>
</evidence>
<dbReference type="SMART" id="SM00862">
    <property type="entry name" value="Trans_reg_C"/>
    <property type="match status" value="1"/>
</dbReference>
<dbReference type="InterPro" id="IPR001867">
    <property type="entry name" value="OmpR/PhoB-type_DNA-bd"/>
</dbReference>
<dbReference type="GO" id="GO:0000156">
    <property type="term" value="F:phosphorelay response regulator activity"/>
    <property type="evidence" value="ECO:0007669"/>
    <property type="project" value="TreeGrafter"/>
</dbReference>
<dbReference type="Pfam" id="PF00072">
    <property type="entry name" value="Response_reg"/>
    <property type="match status" value="1"/>
</dbReference>
<feature type="domain" description="OmpR/PhoB-type" evidence="9">
    <location>
        <begin position="140"/>
        <end position="256"/>
    </location>
</feature>
<comment type="caution">
    <text evidence="10">The sequence shown here is derived from an EMBL/GenBank/DDBJ whole genome shotgun (WGS) entry which is preliminary data.</text>
</comment>
<dbReference type="GO" id="GO:0006355">
    <property type="term" value="P:regulation of DNA-templated transcription"/>
    <property type="evidence" value="ECO:0007669"/>
    <property type="project" value="InterPro"/>
</dbReference>
<evidence type="ECO:0000313" key="10">
    <source>
        <dbReference type="EMBL" id="OUN85365.1"/>
    </source>
</evidence>
<dbReference type="PROSITE" id="PS51755">
    <property type="entry name" value="OMPR_PHOB"/>
    <property type="match status" value="1"/>
</dbReference>
<dbReference type="PROSITE" id="PS50110">
    <property type="entry name" value="RESPONSE_REGULATORY"/>
    <property type="match status" value="1"/>
</dbReference>
<dbReference type="EMBL" id="NFIE01000025">
    <property type="protein sequence ID" value="OUN85365.1"/>
    <property type="molecule type" value="Genomic_DNA"/>
</dbReference>
<dbReference type="GO" id="GO:0005829">
    <property type="term" value="C:cytosol"/>
    <property type="evidence" value="ECO:0007669"/>
    <property type="project" value="TreeGrafter"/>
</dbReference>
<dbReference type="SUPFAM" id="SSF52172">
    <property type="entry name" value="CheY-like"/>
    <property type="match status" value="1"/>
</dbReference>
<protein>
    <submittedName>
        <fullName evidence="10">DNA-binding response regulator</fullName>
    </submittedName>
</protein>
<dbReference type="PANTHER" id="PTHR48111">
    <property type="entry name" value="REGULATOR OF RPOS"/>
    <property type="match status" value="1"/>
</dbReference>
<keyword evidence="11" id="KW-1185">Reference proteome</keyword>
<keyword evidence="2" id="KW-0902">Two-component regulatory system</keyword>
<dbReference type="GO" id="GO:0000976">
    <property type="term" value="F:transcription cis-regulatory region binding"/>
    <property type="evidence" value="ECO:0007669"/>
    <property type="project" value="TreeGrafter"/>
</dbReference>
<keyword evidence="3" id="KW-0805">Transcription regulation</keyword>
<dbReference type="CDD" id="cd00383">
    <property type="entry name" value="trans_reg_C"/>
    <property type="match status" value="1"/>
</dbReference>
<dbReference type="SUPFAM" id="SSF46894">
    <property type="entry name" value="C-terminal effector domain of the bipartite response regulators"/>
    <property type="match status" value="1"/>
</dbReference>
<keyword evidence="1 6" id="KW-0597">Phosphoprotein</keyword>
<dbReference type="CDD" id="cd17574">
    <property type="entry name" value="REC_OmpR"/>
    <property type="match status" value="1"/>
</dbReference>
<sequence>MPSETDAKLLLIVDDEPAIVNMLDEYFQMEGYATACATDAEGALAEVRRVLERGRGVDLALLDVNMPGMDGFGLCRRLREVLSCPIIFLTARIEDADQLDGFSAGADDYVLKPFSLAVLGGRVRAHLAREARRDGGTASRSVSVLSDITIDYAKRTVEVRTQPAAGEGPGATAGGRASVRVDLTRTEFDIIALLSKHPGRVYDRAFIYERVWAWDATGDPSIVREHVRRIRNKFEAAGARHEVIETVWGVGYRWAAR</sequence>
<dbReference type="SMART" id="SM00448">
    <property type="entry name" value="REC"/>
    <property type="match status" value="1"/>
</dbReference>
<accession>A0A1Y3XIM0</accession>
<evidence type="ECO:0000256" key="3">
    <source>
        <dbReference type="ARBA" id="ARBA00023015"/>
    </source>
</evidence>
<dbReference type="InterPro" id="IPR016032">
    <property type="entry name" value="Sig_transdc_resp-reg_C-effctor"/>
</dbReference>